<dbReference type="InterPro" id="IPR014746">
    <property type="entry name" value="Gln_synth/guanido_kin_cat_dom"/>
</dbReference>
<organism evidence="5 6">
    <name type="scientific">Fragilariopsis cylindrus CCMP1102</name>
    <dbReference type="NCBI Taxonomy" id="635003"/>
    <lineage>
        <taxon>Eukaryota</taxon>
        <taxon>Sar</taxon>
        <taxon>Stramenopiles</taxon>
        <taxon>Ochrophyta</taxon>
        <taxon>Bacillariophyta</taxon>
        <taxon>Bacillariophyceae</taxon>
        <taxon>Bacillariophycidae</taxon>
        <taxon>Bacillariales</taxon>
        <taxon>Bacillariaceae</taxon>
        <taxon>Fragilariopsis</taxon>
    </lineage>
</organism>
<dbReference type="GO" id="GO:0016301">
    <property type="term" value="F:kinase activity"/>
    <property type="evidence" value="ECO:0007669"/>
    <property type="project" value="UniProtKB-KW"/>
</dbReference>
<name>A0A1E7FZR8_9STRA</name>
<dbReference type="AlphaFoldDB" id="A0A1E7FZR8"/>
<keyword evidence="6" id="KW-1185">Reference proteome</keyword>
<keyword evidence="1" id="KW-0436">Ligase</keyword>
<dbReference type="Gene3D" id="3.30.590.10">
    <property type="entry name" value="Glutamine synthetase/guanido kinase, catalytic domain"/>
    <property type="match status" value="1"/>
</dbReference>
<dbReference type="SMART" id="SM01230">
    <property type="entry name" value="Gln-synt_C"/>
    <property type="match status" value="1"/>
</dbReference>
<keyword evidence="5" id="KW-0418">Kinase</keyword>
<dbReference type="OrthoDB" id="77835at2759"/>
<evidence type="ECO:0000256" key="2">
    <source>
        <dbReference type="PROSITE-ProRule" id="PRU01331"/>
    </source>
</evidence>
<dbReference type="EMBL" id="KV784353">
    <property type="protein sequence ID" value="OEU23650.1"/>
    <property type="molecule type" value="Genomic_DNA"/>
</dbReference>
<comment type="similarity">
    <text evidence="2 3">Belongs to the glutamine synthetase family.</text>
</comment>
<evidence type="ECO:0000256" key="3">
    <source>
        <dbReference type="RuleBase" id="RU000384"/>
    </source>
</evidence>
<gene>
    <name evidence="5" type="primary">Fc_149935</name>
    <name evidence="5" type="ORF">FRACYDRAFT_149935</name>
</gene>
<sequence length="342" mass="37895">IQPDLTSFRILPYAPKSAIVMGNFYDQYTKEPSPFCTRSLLGKVVHDAVEKHNITFSVGIELEFCLVDSKTEQFVDKSVFANTITLNEQEAFLNDLYNQLQEQYITIELIHAESGPGQIEIVLEYIKNDPVQVVDNVLLAKETIHAVAHKYGLKALFIPKYDFLKAGNGLHVHMSIYDSITGEQIFCNNSSLTQKGSAFVEGILIHMKGLLGLTMPTVNSFRRVGPGCWTGSQIGWDLEDKECGVRVCSNIKTKEWDNVEYKFCDGSCNLYLGLAALLSSGLDGISKAFKLRPSLQTDQPSSSTTADPIPVSLIEALGALEEDNHLIDLIGPRLSKAYLALR</sequence>
<protein>
    <submittedName>
        <fullName evidence="5">Glutamine synthetase/guanido kinase</fullName>
    </submittedName>
</protein>
<feature type="domain" description="GS catalytic" evidence="4">
    <location>
        <begin position="37"/>
        <end position="342"/>
    </location>
</feature>
<dbReference type="SUPFAM" id="SSF55931">
    <property type="entry name" value="Glutamine synthetase/guanido kinase"/>
    <property type="match status" value="1"/>
</dbReference>
<evidence type="ECO:0000259" key="4">
    <source>
        <dbReference type="PROSITE" id="PS51987"/>
    </source>
</evidence>
<accession>A0A1E7FZR8</accession>
<dbReference type="InParanoid" id="A0A1E7FZR8"/>
<reference evidence="5 6" key="1">
    <citation type="submission" date="2016-09" db="EMBL/GenBank/DDBJ databases">
        <title>Extensive genetic diversity and differential bi-allelic expression allows diatom success in the polar Southern Ocean.</title>
        <authorList>
            <consortium name="DOE Joint Genome Institute"/>
            <person name="Mock T."/>
            <person name="Otillar R.P."/>
            <person name="Strauss J."/>
            <person name="Dupont C."/>
            <person name="Frickenhaus S."/>
            <person name="Maumus F."/>
            <person name="Mcmullan M."/>
            <person name="Sanges R."/>
            <person name="Schmutz J."/>
            <person name="Toseland A."/>
            <person name="Valas R."/>
            <person name="Veluchamy A."/>
            <person name="Ward B.J."/>
            <person name="Allen A."/>
            <person name="Barry K."/>
            <person name="Falciatore A."/>
            <person name="Ferrante M."/>
            <person name="Fortunato A.E."/>
            <person name="Gloeckner G."/>
            <person name="Gruber A."/>
            <person name="Hipkin R."/>
            <person name="Janech M."/>
            <person name="Kroth P."/>
            <person name="Leese F."/>
            <person name="Lindquist E."/>
            <person name="Lyon B.R."/>
            <person name="Martin J."/>
            <person name="Mayer C."/>
            <person name="Parker M."/>
            <person name="Quesneville H."/>
            <person name="Raymond J."/>
            <person name="Uhlig C."/>
            <person name="Valentin K.U."/>
            <person name="Worden A.Z."/>
            <person name="Armbrust E.V."/>
            <person name="Bowler C."/>
            <person name="Green B."/>
            <person name="Moulton V."/>
            <person name="Van Oosterhout C."/>
            <person name="Grigoriev I."/>
        </authorList>
    </citation>
    <scope>NUCLEOTIDE SEQUENCE [LARGE SCALE GENOMIC DNA]</scope>
    <source>
        <strain evidence="5 6">CCMP1102</strain>
    </source>
</reference>
<proteinExistence type="inferred from homology"/>
<evidence type="ECO:0000256" key="1">
    <source>
        <dbReference type="ARBA" id="ARBA00022598"/>
    </source>
</evidence>
<evidence type="ECO:0000313" key="6">
    <source>
        <dbReference type="Proteomes" id="UP000095751"/>
    </source>
</evidence>
<dbReference type="PANTHER" id="PTHR43785:SF2">
    <property type="entry name" value="TYPE-1 GLUTAMINE SYNTHETASE 1"/>
    <property type="match status" value="1"/>
</dbReference>
<dbReference type="KEGG" id="fcy:FRACYDRAFT_149935"/>
<dbReference type="Pfam" id="PF00120">
    <property type="entry name" value="Gln-synt_C"/>
    <property type="match status" value="1"/>
</dbReference>
<dbReference type="PROSITE" id="PS51987">
    <property type="entry name" value="GS_CATALYTIC"/>
    <property type="match status" value="1"/>
</dbReference>
<dbReference type="GO" id="GO:0004356">
    <property type="term" value="F:glutamine synthetase activity"/>
    <property type="evidence" value="ECO:0007669"/>
    <property type="project" value="InterPro"/>
</dbReference>
<dbReference type="PANTHER" id="PTHR43785">
    <property type="entry name" value="GAMMA-GLUTAMYLPUTRESCINE SYNTHETASE"/>
    <property type="match status" value="1"/>
</dbReference>
<dbReference type="InterPro" id="IPR008146">
    <property type="entry name" value="Gln_synth_cat_dom"/>
</dbReference>
<keyword evidence="5" id="KW-0808">Transferase</keyword>
<feature type="non-terminal residue" evidence="5">
    <location>
        <position position="342"/>
    </location>
</feature>
<dbReference type="Proteomes" id="UP000095751">
    <property type="component" value="Unassembled WGS sequence"/>
</dbReference>
<evidence type="ECO:0000313" key="5">
    <source>
        <dbReference type="EMBL" id="OEU23650.1"/>
    </source>
</evidence>
<feature type="non-terminal residue" evidence="5">
    <location>
        <position position="1"/>
    </location>
</feature>